<dbReference type="EMBL" id="LAQL01000013">
    <property type="protein sequence ID" value="KLN59513.1"/>
    <property type="molecule type" value="Genomic_DNA"/>
</dbReference>
<keyword evidence="1" id="KW-0472">Membrane</keyword>
<sequence>MYFNLKDELITSPRANTAVTYDQNRKHYHYGFIILSNNPLERVRPELIDNEQLVWADRPVSERFYRKKIKAAIAGKVIIGFIALWILGVTYTSFSSGNLLGLSLVIFALPLLFIVRKLMNKPKEARQRAEQTYYAITDRRLLIINDYKRKSVESYDLDKIEFVELAENKDGTGNIYFTKSMITTTSSNDRDNNSSRKKTTREIKKGFKGIYDAENVEREINQQQLLLK</sequence>
<keyword evidence="1" id="KW-1133">Transmembrane helix</keyword>
<feature type="transmembrane region" description="Helical" evidence="1">
    <location>
        <begin position="100"/>
        <end position="119"/>
    </location>
</feature>
<gene>
    <name evidence="2" type="ORF">WH96_16655</name>
</gene>
<reference evidence="2 3" key="1">
    <citation type="submission" date="2015-03" db="EMBL/GenBank/DDBJ databases">
        <title>Genome Sequence of Kiloniella spongiae MEBiC09566, isolated from a marine sponge.</title>
        <authorList>
            <person name="Shao Z."/>
            <person name="Wang L."/>
            <person name="Li X."/>
        </authorList>
    </citation>
    <scope>NUCLEOTIDE SEQUENCE [LARGE SCALE GENOMIC DNA]</scope>
    <source>
        <strain evidence="2 3">MEBiC09566</strain>
    </source>
</reference>
<organism evidence="2 3">
    <name type="scientific">Kiloniella spongiae</name>
    <dbReference type="NCBI Taxonomy" id="1489064"/>
    <lineage>
        <taxon>Bacteria</taxon>
        <taxon>Pseudomonadati</taxon>
        <taxon>Pseudomonadota</taxon>
        <taxon>Alphaproteobacteria</taxon>
        <taxon>Rhodospirillales</taxon>
        <taxon>Kiloniellaceae</taxon>
        <taxon>Kiloniella</taxon>
    </lineage>
</organism>
<protein>
    <submittedName>
        <fullName evidence="2">Uncharacterized protein</fullName>
    </submittedName>
</protein>
<evidence type="ECO:0000313" key="2">
    <source>
        <dbReference type="EMBL" id="KLN59513.1"/>
    </source>
</evidence>
<proteinExistence type="predicted"/>
<evidence type="ECO:0000256" key="1">
    <source>
        <dbReference type="SAM" id="Phobius"/>
    </source>
</evidence>
<feature type="transmembrane region" description="Helical" evidence="1">
    <location>
        <begin position="73"/>
        <end position="94"/>
    </location>
</feature>
<accession>A0A0H2MB26</accession>
<keyword evidence="1" id="KW-0812">Transmembrane</keyword>
<comment type="caution">
    <text evidence="2">The sequence shown here is derived from an EMBL/GenBank/DDBJ whole genome shotgun (WGS) entry which is preliminary data.</text>
</comment>
<name>A0A0H2MB26_9PROT</name>
<dbReference type="AlphaFoldDB" id="A0A0H2MB26"/>
<evidence type="ECO:0000313" key="3">
    <source>
        <dbReference type="Proteomes" id="UP000035444"/>
    </source>
</evidence>
<dbReference type="Proteomes" id="UP000035444">
    <property type="component" value="Unassembled WGS sequence"/>
</dbReference>
<keyword evidence="3" id="KW-1185">Reference proteome</keyword>